<keyword evidence="9" id="KW-1185">Reference proteome</keyword>
<gene>
    <name evidence="8" type="ORF">DPMN_011355</name>
</gene>
<accession>A0A9D4RZX4</accession>
<dbReference type="PANTHER" id="PTHR13439:SF4">
    <property type="entry name" value="TLC DOMAIN-CONTAINING PROTEIN"/>
    <property type="match status" value="1"/>
</dbReference>
<reference evidence="8" key="2">
    <citation type="submission" date="2020-11" db="EMBL/GenBank/DDBJ databases">
        <authorList>
            <person name="McCartney M.A."/>
            <person name="Auch B."/>
            <person name="Kono T."/>
            <person name="Mallez S."/>
            <person name="Becker A."/>
            <person name="Gohl D.M."/>
            <person name="Silverstein K.A.T."/>
            <person name="Koren S."/>
            <person name="Bechman K.B."/>
            <person name="Herman A."/>
            <person name="Abrahante J.E."/>
            <person name="Garbe J."/>
        </authorList>
    </citation>
    <scope>NUCLEOTIDE SEQUENCE</scope>
    <source>
        <strain evidence="8">Duluth1</strain>
        <tissue evidence="8">Whole animal</tissue>
    </source>
</reference>
<sequence>MAEAEIIFDPENKIDQSHGYFMFVASIAVFSVLNVVITFIGPPAVVQEESWRWNNLLISWIHGAIVGTWDILCLVLYPEMFDDLLHHINYFTYLMVAFSTGYFVYDFLDLLIKRQLFSCWEVTLHHIAVTSMFWYNFHCRMCIGYNVVALMAEINSFFLHSRKLLHMLKFEFTNNFYRAVCYVNLLTFSSSVAGGRCVEYHME</sequence>
<keyword evidence="3 6" id="KW-1133">Transmembrane helix</keyword>
<dbReference type="OrthoDB" id="10266980at2759"/>
<evidence type="ECO:0000256" key="4">
    <source>
        <dbReference type="ARBA" id="ARBA00023136"/>
    </source>
</evidence>
<reference evidence="8" key="1">
    <citation type="journal article" date="2019" name="bioRxiv">
        <title>The Genome of the Zebra Mussel, Dreissena polymorpha: A Resource for Invasive Species Research.</title>
        <authorList>
            <person name="McCartney M.A."/>
            <person name="Auch B."/>
            <person name="Kono T."/>
            <person name="Mallez S."/>
            <person name="Zhang Y."/>
            <person name="Obille A."/>
            <person name="Becker A."/>
            <person name="Abrahante J.E."/>
            <person name="Garbe J."/>
            <person name="Badalamenti J.P."/>
            <person name="Herman A."/>
            <person name="Mangelson H."/>
            <person name="Liachko I."/>
            <person name="Sullivan S."/>
            <person name="Sone E.D."/>
            <person name="Koren S."/>
            <person name="Silverstein K.A.T."/>
            <person name="Beckman K.B."/>
            <person name="Gohl D.M."/>
        </authorList>
    </citation>
    <scope>NUCLEOTIDE SEQUENCE</scope>
    <source>
        <strain evidence="8">Duluth1</strain>
        <tissue evidence="8">Whole animal</tissue>
    </source>
</reference>
<evidence type="ECO:0000256" key="1">
    <source>
        <dbReference type="ARBA" id="ARBA00004141"/>
    </source>
</evidence>
<keyword evidence="4 5" id="KW-0472">Membrane</keyword>
<feature type="domain" description="TLC" evidence="7">
    <location>
        <begin position="48"/>
        <end position="203"/>
    </location>
</feature>
<evidence type="ECO:0000256" key="2">
    <source>
        <dbReference type="ARBA" id="ARBA00022692"/>
    </source>
</evidence>
<evidence type="ECO:0000259" key="7">
    <source>
        <dbReference type="PROSITE" id="PS50922"/>
    </source>
</evidence>
<dbReference type="InterPro" id="IPR050846">
    <property type="entry name" value="TLCD"/>
</dbReference>
<comment type="caution">
    <text evidence="8">The sequence shown here is derived from an EMBL/GenBank/DDBJ whole genome shotgun (WGS) entry which is preliminary data.</text>
</comment>
<name>A0A9D4RZX4_DREPO</name>
<feature type="transmembrane region" description="Helical" evidence="6">
    <location>
        <begin position="143"/>
        <end position="160"/>
    </location>
</feature>
<feature type="transmembrane region" description="Helical" evidence="6">
    <location>
        <begin position="20"/>
        <end position="45"/>
    </location>
</feature>
<organism evidence="8 9">
    <name type="scientific">Dreissena polymorpha</name>
    <name type="common">Zebra mussel</name>
    <name type="synonym">Mytilus polymorpha</name>
    <dbReference type="NCBI Taxonomy" id="45954"/>
    <lineage>
        <taxon>Eukaryota</taxon>
        <taxon>Metazoa</taxon>
        <taxon>Spiralia</taxon>
        <taxon>Lophotrochozoa</taxon>
        <taxon>Mollusca</taxon>
        <taxon>Bivalvia</taxon>
        <taxon>Autobranchia</taxon>
        <taxon>Heteroconchia</taxon>
        <taxon>Euheterodonta</taxon>
        <taxon>Imparidentia</taxon>
        <taxon>Neoheterodontei</taxon>
        <taxon>Myida</taxon>
        <taxon>Dreissenoidea</taxon>
        <taxon>Dreissenidae</taxon>
        <taxon>Dreissena</taxon>
    </lineage>
</organism>
<dbReference type="Proteomes" id="UP000828390">
    <property type="component" value="Unassembled WGS sequence"/>
</dbReference>
<feature type="transmembrane region" description="Helical" evidence="6">
    <location>
        <begin position="57"/>
        <end position="78"/>
    </location>
</feature>
<dbReference type="GO" id="GO:0071709">
    <property type="term" value="P:membrane assembly"/>
    <property type="evidence" value="ECO:0007669"/>
    <property type="project" value="TreeGrafter"/>
</dbReference>
<proteinExistence type="predicted"/>
<dbReference type="Pfam" id="PF03798">
    <property type="entry name" value="TRAM_LAG1_CLN8"/>
    <property type="match status" value="1"/>
</dbReference>
<dbReference type="PROSITE" id="PS50922">
    <property type="entry name" value="TLC"/>
    <property type="match status" value="1"/>
</dbReference>
<dbReference type="PANTHER" id="PTHR13439">
    <property type="entry name" value="CT120 PROTEIN"/>
    <property type="match status" value="1"/>
</dbReference>
<feature type="transmembrane region" description="Helical" evidence="6">
    <location>
        <begin position="84"/>
        <end position="105"/>
    </location>
</feature>
<evidence type="ECO:0000256" key="3">
    <source>
        <dbReference type="ARBA" id="ARBA00022989"/>
    </source>
</evidence>
<dbReference type="GO" id="GO:0005886">
    <property type="term" value="C:plasma membrane"/>
    <property type="evidence" value="ECO:0007669"/>
    <property type="project" value="TreeGrafter"/>
</dbReference>
<dbReference type="GO" id="GO:0007009">
    <property type="term" value="P:plasma membrane organization"/>
    <property type="evidence" value="ECO:0007669"/>
    <property type="project" value="TreeGrafter"/>
</dbReference>
<dbReference type="GO" id="GO:0055091">
    <property type="term" value="P:phospholipid homeostasis"/>
    <property type="evidence" value="ECO:0007669"/>
    <property type="project" value="TreeGrafter"/>
</dbReference>
<evidence type="ECO:0000313" key="8">
    <source>
        <dbReference type="EMBL" id="KAH3887339.1"/>
    </source>
</evidence>
<dbReference type="AlphaFoldDB" id="A0A9D4RZX4"/>
<keyword evidence="2 5" id="KW-0812">Transmembrane</keyword>
<evidence type="ECO:0000313" key="9">
    <source>
        <dbReference type="Proteomes" id="UP000828390"/>
    </source>
</evidence>
<dbReference type="GO" id="GO:0097035">
    <property type="term" value="P:regulation of membrane lipid distribution"/>
    <property type="evidence" value="ECO:0007669"/>
    <property type="project" value="TreeGrafter"/>
</dbReference>
<dbReference type="InterPro" id="IPR006634">
    <property type="entry name" value="TLC-dom"/>
</dbReference>
<evidence type="ECO:0000256" key="6">
    <source>
        <dbReference type="SAM" id="Phobius"/>
    </source>
</evidence>
<protein>
    <recommendedName>
        <fullName evidence="7">TLC domain-containing protein</fullName>
    </recommendedName>
</protein>
<comment type="subcellular location">
    <subcellularLocation>
        <location evidence="1">Membrane</location>
        <topology evidence="1">Multi-pass membrane protein</topology>
    </subcellularLocation>
</comment>
<dbReference type="EMBL" id="JAIWYP010000001">
    <property type="protein sequence ID" value="KAH3887339.1"/>
    <property type="molecule type" value="Genomic_DNA"/>
</dbReference>
<evidence type="ECO:0000256" key="5">
    <source>
        <dbReference type="PROSITE-ProRule" id="PRU00205"/>
    </source>
</evidence>